<reference evidence="2 3" key="1">
    <citation type="submission" date="2019-08" db="EMBL/GenBank/DDBJ databases">
        <title>In-depth cultivation of the pig gut microbiome towards novel bacterial diversity and tailored functional studies.</title>
        <authorList>
            <person name="Wylensek D."/>
            <person name="Hitch T.C.A."/>
            <person name="Clavel T."/>
        </authorList>
    </citation>
    <scope>NUCLEOTIDE SEQUENCE [LARGE SCALE GENOMIC DNA]</scope>
    <source>
        <strain evidence="2 3">NM-380-WT-3C1</strain>
    </source>
</reference>
<dbReference type="Proteomes" id="UP000460549">
    <property type="component" value="Unassembled WGS sequence"/>
</dbReference>
<organism evidence="2 3">
    <name type="scientific">Bullifex porci</name>
    <dbReference type="NCBI Taxonomy" id="2606638"/>
    <lineage>
        <taxon>Bacteria</taxon>
        <taxon>Pseudomonadati</taxon>
        <taxon>Spirochaetota</taxon>
        <taxon>Spirochaetia</taxon>
        <taxon>Spirochaetales</taxon>
        <taxon>Spirochaetaceae</taxon>
        <taxon>Bullifex</taxon>
    </lineage>
</organism>
<dbReference type="InterPro" id="IPR032466">
    <property type="entry name" value="Metal_Hydrolase"/>
</dbReference>
<dbReference type="InterPro" id="IPR006680">
    <property type="entry name" value="Amidohydro-rel"/>
</dbReference>
<dbReference type="EMBL" id="VUNN01000001">
    <property type="protein sequence ID" value="MSU05382.1"/>
    <property type="molecule type" value="Genomic_DNA"/>
</dbReference>
<proteinExistence type="predicted"/>
<dbReference type="AlphaFoldDB" id="A0A7X2PAN7"/>
<gene>
    <name evidence="2" type="ORF">FYJ80_01095</name>
</gene>
<keyword evidence="3" id="KW-1185">Reference proteome</keyword>
<keyword evidence="2" id="KW-0378">Hydrolase</keyword>
<name>A0A7X2PAN7_9SPIO</name>
<accession>A0A7X2PAN7</accession>
<dbReference type="Gene3D" id="3.20.20.140">
    <property type="entry name" value="Metal-dependent hydrolases"/>
    <property type="match status" value="1"/>
</dbReference>
<sequence length="503" mass="58948">MAITVLILRIVSQVKWYSIEPVHLKIAGLSKRLRWELSNIWESLTPNFFLLKKTLFCYFNNMNPFFDIHFHVMTFKEPNLAAFLSSLDSSPASLLQGNITKDYILTLNGILKGQLFSQIENTLTAFSRPIDETFHMMEDDLKGKYRKSNNKGEYPSVPYIRDSKLYFRSQAYDTIILSPLLMDFSQTQSNIDKLYYSFPAFDKITPYALDTISAINKYYEDENSLFEFYPFIGINPIAHSYEFLVNHLSRFVDITHTMHPRHKLNDSERVFFGVKLYPPLGFDPWPQDSNELKKVRYLYSFCEKNRVPIITHCDDQGFKGINPLEAWKFTDPASWKTVLENYPKLIIDFAHVGRQYAVNSGSNIIENVHSRIKRLPQGEWFYTLMDMINEYDNVYSDISFTGCYKEFYIQFLNYLDSISLEKRKKIEDRILFGSDFSVNLLRVESYLNYYYIFDSSPLSDEFVHKIVSTNPMSFLGLKEKEEVKKKGMLSFFTKRLPNSNSSS</sequence>
<comment type="caution">
    <text evidence="2">The sequence shown here is derived from an EMBL/GenBank/DDBJ whole genome shotgun (WGS) entry which is preliminary data.</text>
</comment>
<dbReference type="Pfam" id="PF04909">
    <property type="entry name" value="Amidohydro_2"/>
    <property type="match status" value="1"/>
</dbReference>
<dbReference type="SUPFAM" id="SSF51556">
    <property type="entry name" value="Metallo-dependent hydrolases"/>
    <property type="match status" value="1"/>
</dbReference>
<evidence type="ECO:0000313" key="3">
    <source>
        <dbReference type="Proteomes" id="UP000460549"/>
    </source>
</evidence>
<dbReference type="GO" id="GO:0016787">
    <property type="term" value="F:hydrolase activity"/>
    <property type="evidence" value="ECO:0007669"/>
    <property type="project" value="UniProtKB-KW"/>
</dbReference>
<protein>
    <submittedName>
        <fullName evidence="2">Amidohydrolase family protein</fullName>
    </submittedName>
</protein>
<feature type="domain" description="Amidohydrolase-related" evidence="1">
    <location>
        <begin position="271"/>
        <end position="477"/>
    </location>
</feature>
<evidence type="ECO:0000259" key="1">
    <source>
        <dbReference type="Pfam" id="PF04909"/>
    </source>
</evidence>
<evidence type="ECO:0000313" key="2">
    <source>
        <dbReference type="EMBL" id="MSU05382.1"/>
    </source>
</evidence>